<dbReference type="AlphaFoldDB" id="A0A5C5GF00"/>
<dbReference type="OrthoDB" id="5897001at2"/>
<organism evidence="3 4">
    <name type="scientific">Pelagovum pacificum</name>
    <dbReference type="NCBI Taxonomy" id="2588711"/>
    <lineage>
        <taxon>Bacteria</taxon>
        <taxon>Pseudomonadati</taxon>
        <taxon>Pseudomonadota</taxon>
        <taxon>Alphaproteobacteria</taxon>
        <taxon>Rhodobacterales</taxon>
        <taxon>Paracoccaceae</taxon>
        <taxon>Pelagovum</taxon>
    </lineage>
</organism>
<evidence type="ECO:0000256" key="1">
    <source>
        <dbReference type="ARBA" id="ARBA00004418"/>
    </source>
</evidence>
<dbReference type="PANTHER" id="PTHR43649:SF11">
    <property type="entry name" value="ABC TRANSPORTER SUBSTRATE-BINDING PROTEIN YESO-RELATED"/>
    <property type="match status" value="1"/>
</dbReference>
<dbReference type="Pfam" id="PF01547">
    <property type="entry name" value="SBP_bac_1"/>
    <property type="match status" value="1"/>
</dbReference>
<comment type="subcellular location">
    <subcellularLocation>
        <location evidence="1">Periplasm</location>
    </subcellularLocation>
</comment>
<dbReference type="PANTHER" id="PTHR43649">
    <property type="entry name" value="ARABINOSE-BINDING PROTEIN-RELATED"/>
    <property type="match status" value="1"/>
</dbReference>
<dbReference type="SUPFAM" id="SSF53850">
    <property type="entry name" value="Periplasmic binding protein-like II"/>
    <property type="match status" value="1"/>
</dbReference>
<proteinExistence type="inferred from homology"/>
<name>A0A5C5GF00_9RHOB</name>
<gene>
    <name evidence="3" type="ORF">FHY64_08540</name>
</gene>
<dbReference type="Proteomes" id="UP000314011">
    <property type="component" value="Unassembled WGS sequence"/>
</dbReference>
<accession>A0A5C5GF00</accession>
<protein>
    <submittedName>
        <fullName evidence="3">Extracellular solute-binding protein</fullName>
    </submittedName>
</protein>
<dbReference type="InterPro" id="IPR006059">
    <property type="entry name" value="SBP"/>
</dbReference>
<reference evidence="3 4" key="1">
    <citation type="submission" date="2019-06" db="EMBL/GenBank/DDBJ databases">
        <title>Genome of new Rhodobacteraceae sp. SM1903.</title>
        <authorList>
            <person name="Ren X."/>
        </authorList>
    </citation>
    <scope>NUCLEOTIDE SEQUENCE [LARGE SCALE GENOMIC DNA]</scope>
    <source>
        <strain evidence="3 4">SM1903</strain>
    </source>
</reference>
<sequence>MKRLPARPLDRRSMLKISVGGTAALMIAPKGAFAQGASIKASWYGGQDTHDRMQEALALYSERTGTNIEVEFAPFGDFYDRLPVQYAGGGAADVHRHSMTFLYEYTNRGLLADLGPYVGDTINTDDLYPGVVEIGTRNGVTNAIGNNQIAIATFYDMAKLEEVGMTDRLDGMTWDDYLEIAVALGDAGGEGKYGTNDAGDFLGFFEMWLKQRGTELYPEAGGVGFSGEEAAEWFAYWERMRSEGGAPPPAITAESGGFQNAPFVRDIAGMQIGWCQQLVFYQALMEPELGITTGPIAEGLDNNGHYIRALDFWVVPAQSDNPEEAAKLINFLLNDEEAIAILGLTLGGPASEKASAILQDTAEGASAKVLTYLEGLRENADPDTPIWKGGQGELESVLDRLNQSVGFGQITAEEAGEQLASEGQRIID</sequence>
<evidence type="ECO:0000313" key="3">
    <source>
        <dbReference type="EMBL" id="TNY33303.1"/>
    </source>
</evidence>
<dbReference type="PROSITE" id="PS51318">
    <property type="entry name" value="TAT"/>
    <property type="match status" value="1"/>
</dbReference>
<evidence type="ECO:0000313" key="4">
    <source>
        <dbReference type="Proteomes" id="UP000314011"/>
    </source>
</evidence>
<dbReference type="EMBL" id="VFFF01000001">
    <property type="protein sequence ID" value="TNY33303.1"/>
    <property type="molecule type" value="Genomic_DNA"/>
</dbReference>
<keyword evidence="4" id="KW-1185">Reference proteome</keyword>
<dbReference type="GO" id="GO:0042597">
    <property type="term" value="C:periplasmic space"/>
    <property type="evidence" value="ECO:0007669"/>
    <property type="project" value="UniProtKB-SubCell"/>
</dbReference>
<comment type="caution">
    <text evidence="3">The sequence shown here is derived from an EMBL/GenBank/DDBJ whole genome shotgun (WGS) entry which is preliminary data.</text>
</comment>
<dbReference type="RefSeq" id="WP_140193991.1">
    <property type="nucleotide sequence ID" value="NZ_CP065915.1"/>
</dbReference>
<comment type="similarity">
    <text evidence="2">Belongs to the bacterial solute-binding protein 1 family.</text>
</comment>
<dbReference type="InterPro" id="IPR006311">
    <property type="entry name" value="TAT_signal"/>
</dbReference>
<dbReference type="InterPro" id="IPR050490">
    <property type="entry name" value="Bact_solute-bd_prot1"/>
</dbReference>
<evidence type="ECO:0000256" key="2">
    <source>
        <dbReference type="ARBA" id="ARBA00008520"/>
    </source>
</evidence>
<dbReference type="Gene3D" id="3.40.190.10">
    <property type="entry name" value="Periplasmic binding protein-like II"/>
    <property type="match status" value="2"/>
</dbReference>